<dbReference type="RefSeq" id="XP_049179337.1">
    <property type="nucleotide sequence ID" value="XM_049324988.1"/>
</dbReference>
<keyword evidence="10" id="KW-1185">Reference proteome</keyword>
<evidence type="ECO:0000256" key="1">
    <source>
        <dbReference type="ARBA" id="ARBA00004173"/>
    </source>
</evidence>
<comment type="function">
    <text evidence="6">Component of the mitochondrial ribosome (mitoribosome), a dedicated translation machinery responsible for the synthesis of mitochondrial genome-encoded proteins, including at least some of the essential transmembrane subunits of the mitochondrial respiratory chain. The mitoribosomes are attached to the mitochondrial inner membrane and translation products are cotranslationally integrated into the membrane.</text>
</comment>
<dbReference type="InterPro" id="IPR000235">
    <property type="entry name" value="Ribosomal_uS7"/>
</dbReference>
<keyword evidence="4" id="KW-0496">Mitochondrion</keyword>
<keyword evidence="3" id="KW-0689">Ribosomal protein</keyword>
<dbReference type="EMBL" id="JAHUZD010000124">
    <property type="protein sequence ID" value="KAI3403590.2"/>
    <property type="molecule type" value="Genomic_DNA"/>
</dbReference>
<dbReference type="InterPro" id="IPR036823">
    <property type="entry name" value="Ribosomal_uS7_dom_sf"/>
</dbReference>
<evidence type="ECO:0000313" key="9">
    <source>
        <dbReference type="EMBL" id="KAI3403590.2"/>
    </source>
</evidence>
<evidence type="ECO:0000256" key="7">
    <source>
        <dbReference type="ARBA" id="ARBA00039306"/>
    </source>
</evidence>
<evidence type="ECO:0000259" key="8">
    <source>
        <dbReference type="Pfam" id="PF00177"/>
    </source>
</evidence>
<evidence type="ECO:0000256" key="2">
    <source>
        <dbReference type="ARBA" id="ARBA00007151"/>
    </source>
</evidence>
<reference evidence="9" key="1">
    <citation type="journal article" date="2022" name="DNA Res.">
        <title>Genome analysis of five recently described species of the CUG-Ser clade uncovers Candida theae as a new hybrid lineage with pathogenic potential in the Candida parapsilosis species complex.</title>
        <authorList>
            <person name="Mixao V."/>
            <person name="Del Olmo V."/>
            <person name="Hegedusova E."/>
            <person name="Saus E."/>
            <person name="Pryszcz L."/>
            <person name="Cillingova A."/>
            <person name="Nosek J."/>
            <person name="Gabaldon T."/>
        </authorList>
    </citation>
    <scope>NUCLEOTIDE SEQUENCE</scope>
    <source>
        <strain evidence="9">CBS 10844</strain>
    </source>
</reference>
<dbReference type="CDD" id="cd14868">
    <property type="entry name" value="uS7_Mitochondria_Fungi"/>
    <property type="match status" value="1"/>
</dbReference>
<accession>A0AAI9SVR0</accession>
<keyword evidence="5" id="KW-0687">Ribonucleoprotein</keyword>
<dbReference type="PANTHER" id="PTHR11205">
    <property type="entry name" value="RIBOSOMAL PROTEIN S7"/>
    <property type="match status" value="1"/>
</dbReference>
<dbReference type="AlphaFoldDB" id="A0AAI9SVR0"/>
<dbReference type="InterPro" id="IPR047988">
    <property type="entry name" value="Ribosomal_uS7m_fungi"/>
</dbReference>
<dbReference type="GO" id="GO:0006412">
    <property type="term" value="P:translation"/>
    <property type="evidence" value="ECO:0007669"/>
    <property type="project" value="InterPro"/>
</dbReference>
<comment type="caution">
    <text evidence="9">The sequence shown here is derived from an EMBL/GenBank/DDBJ whole genome shotgun (WGS) entry which is preliminary data.</text>
</comment>
<dbReference type="GO" id="GO:0005739">
    <property type="term" value="C:mitochondrion"/>
    <property type="evidence" value="ECO:0007669"/>
    <property type="project" value="UniProtKB-SubCell"/>
</dbReference>
<name>A0AAI9SVR0_9ASCO</name>
<dbReference type="GeneID" id="73381250"/>
<comment type="similarity">
    <text evidence="2">Belongs to the universal ribosomal protein uS7 family.</text>
</comment>
<organism evidence="9 10">
    <name type="scientific">Candida oxycetoniae</name>
    <dbReference type="NCBI Taxonomy" id="497107"/>
    <lineage>
        <taxon>Eukaryota</taxon>
        <taxon>Fungi</taxon>
        <taxon>Dikarya</taxon>
        <taxon>Ascomycota</taxon>
        <taxon>Saccharomycotina</taxon>
        <taxon>Pichiomycetes</taxon>
        <taxon>Debaryomycetaceae</taxon>
        <taxon>Candida/Lodderomyces clade</taxon>
        <taxon>Candida</taxon>
    </lineage>
</organism>
<evidence type="ECO:0000256" key="6">
    <source>
        <dbReference type="ARBA" id="ARBA00037226"/>
    </source>
</evidence>
<dbReference type="Pfam" id="PF00177">
    <property type="entry name" value="Ribosomal_S7"/>
    <property type="match status" value="1"/>
</dbReference>
<proteinExistence type="inferred from homology"/>
<sequence length="286" mass="32603">MASGSVQLKLEIDYEYRKGSRISDPRSFSLVSVAGHVVAYTQSVRFNTSLAGAKAKEASENKLEESNTSRSLFSQIYPIDRESISEEDLDKWVDAVKQLRQGKKVHETSEEVYLGQLVQPEPYVTKVFEPTLEQIEETYAYADKRIPLKQDPTVQNLVNLIMRHGKKTVAQKNVSRAFYIVQLKLRKDPIQVLKETLDKLGPLVKTKTVSTGVAKRKIVPVPLNERQRNRYAINWILEASKNRKSNDFAVRLAEELINAYEGKSTGYEKKAQMHKLATQQRAYISL</sequence>
<dbReference type="Proteomes" id="UP001202479">
    <property type="component" value="Unassembled WGS sequence"/>
</dbReference>
<evidence type="ECO:0000256" key="3">
    <source>
        <dbReference type="ARBA" id="ARBA00022980"/>
    </source>
</evidence>
<evidence type="ECO:0000256" key="4">
    <source>
        <dbReference type="ARBA" id="ARBA00023128"/>
    </source>
</evidence>
<gene>
    <name evidence="9" type="ORF">KGF56_003635</name>
</gene>
<evidence type="ECO:0000313" key="10">
    <source>
        <dbReference type="Proteomes" id="UP001202479"/>
    </source>
</evidence>
<feature type="domain" description="Small ribosomal subunit protein uS7" evidence="8">
    <location>
        <begin position="148"/>
        <end position="281"/>
    </location>
</feature>
<dbReference type="InterPro" id="IPR023798">
    <property type="entry name" value="Ribosomal_uS7_dom"/>
</dbReference>
<dbReference type="GO" id="GO:0005840">
    <property type="term" value="C:ribosome"/>
    <property type="evidence" value="ECO:0007669"/>
    <property type="project" value="UniProtKB-KW"/>
</dbReference>
<protein>
    <recommendedName>
        <fullName evidence="7">Small ribosomal subunit protein uS7m</fullName>
    </recommendedName>
</protein>
<dbReference type="SUPFAM" id="SSF47973">
    <property type="entry name" value="Ribosomal protein S7"/>
    <property type="match status" value="1"/>
</dbReference>
<evidence type="ECO:0000256" key="5">
    <source>
        <dbReference type="ARBA" id="ARBA00023274"/>
    </source>
</evidence>
<dbReference type="Gene3D" id="1.10.455.10">
    <property type="entry name" value="Ribosomal protein S7 domain"/>
    <property type="match status" value="1"/>
</dbReference>
<dbReference type="FunFam" id="1.10.455.10:FF:000006">
    <property type="entry name" value="37S ribosomal protein S7, mitochondrial"/>
    <property type="match status" value="1"/>
</dbReference>
<dbReference type="GO" id="GO:1990904">
    <property type="term" value="C:ribonucleoprotein complex"/>
    <property type="evidence" value="ECO:0007669"/>
    <property type="project" value="UniProtKB-KW"/>
</dbReference>
<comment type="subcellular location">
    <subcellularLocation>
        <location evidence="1">Mitochondrion</location>
    </subcellularLocation>
</comment>